<evidence type="ECO:0000313" key="7">
    <source>
        <dbReference type="Proteomes" id="UP001165561"/>
    </source>
</evidence>
<dbReference type="InterPro" id="IPR050109">
    <property type="entry name" value="HTH-type_TetR-like_transc_reg"/>
</dbReference>
<proteinExistence type="predicted"/>
<name>A0ABT5TVW6_9MICO</name>
<dbReference type="PANTHER" id="PTHR30055">
    <property type="entry name" value="HTH-TYPE TRANSCRIPTIONAL REGULATOR RUTR"/>
    <property type="match status" value="1"/>
</dbReference>
<dbReference type="InterPro" id="IPR009057">
    <property type="entry name" value="Homeodomain-like_sf"/>
</dbReference>
<evidence type="ECO:0000256" key="3">
    <source>
        <dbReference type="ARBA" id="ARBA00023163"/>
    </source>
</evidence>
<dbReference type="EMBL" id="JARACI010000813">
    <property type="protein sequence ID" value="MDD9206207.1"/>
    <property type="molecule type" value="Genomic_DNA"/>
</dbReference>
<evidence type="ECO:0000259" key="5">
    <source>
        <dbReference type="PROSITE" id="PS50977"/>
    </source>
</evidence>
<evidence type="ECO:0000256" key="4">
    <source>
        <dbReference type="PROSITE-ProRule" id="PRU00335"/>
    </source>
</evidence>
<protein>
    <submittedName>
        <fullName evidence="6">TetR/AcrR family transcriptional regulator</fullName>
    </submittedName>
</protein>
<keyword evidence="1" id="KW-0805">Transcription regulation</keyword>
<dbReference type="SUPFAM" id="SSF48498">
    <property type="entry name" value="Tetracyclin repressor-like, C-terminal domain"/>
    <property type="match status" value="1"/>
</dbReference>
<dbReference type="InterPro" id="IPR001647">
    <property type="entry name" value="HTH_TetR"/>
</dbReference>
<dbReference type="Pfam" id="PF13305">
    <property type="entry name" value="TetR_C_33"/>
    <property type="match status" value="1"/>
</dbReference>
<accession>A0ABT5TVW6</accession>
<evidence type="ECO:0000313" key="6">
    <source>
        <dbReference type="EMBL" id="MDD9206207.1"/>
    </source>
</evidence>
<keyword evidence="7" id="KW-1185">Reference proteome</keyword>
<comment type="caution">
    <text evidence="6">The sequence shown here is derived from an EMBL/GenBank/DDBJ whole genome shotgun (WGS) entry which is preliminary data.</text>
</comment>
<dbReference type="Pfam" id="PF00440">
    <property type="entry name" value="TetR_N"/>
    <property type="match status" value="1"/>
</dbReference>
<feature type="domain" description="HTH tetR-type" evidence="5">
    <location>
        <begin position="15"/>
        <end position="75"/>
    </location>
</feature>
<dbReference type="PANTHER" id="PTHR30055:SF220">
    <property type="entry name" value="TETR-FAMILY REGULATORY PROTEIN"/>
    <property type="match status" value="1"/>
</dbReference>
<feature type="DNA-binding region" description="H-T-H motif" evidence="4">
    <location>
        <begin position="38"/>
        <end position="57"/>
    </location>
</feature>
<dbReference type="PROSITE" id="PS50977">
    <property type="entry name" value="HTH_TETR_2"/>
    <property type="match status" value="1"/>
</dbReference>
<dbReference type="Proteomes" id="UP001165561">
    <property type="component" value="Unassembled WGS sequence"/>
</dbReference>
<evidence type="ECO:0000256" key="2">
    <source>
        <dbReference type="ARBA" id="ARBA00023125"/>
    </source>
</evidence>
<dbReference type="SUPFAM" id="SSF46689">
    <property type="entry name" value="Homeodomain-like"/>
    <property type="match status" value="1"/>
</dbReference>
<organism evidence="6 7">
    <name type="scientific">Georgenia halotolerans</name>
    <dbReference type="NCBI Taxonomy" id="3028317"/>
    <lineage>
        <taxon>Bacteria</taxon>
        <taxon>Bacillati</taxon>
        <taxon>Actinomycetota</taxon>
        <taxon>Actinomycetes</taxon>
        <taxon>Micrococcales</taxon>
        <taxon>Bogoriellaceae</taxon>
        <taxon>Georgenia</taxon>
    </lineage>
</organism>
<keyword evidence="3" id="KW-0804">Transcription</keyword>
<dbReference type="InterPro" id="IPR025996">
    <property type="entry name" value="MT1864/Rv1816-like_C"/>
</dbReference>
<evidence type="ECO:0000256" key="1">
    <source>
        <dbReference type="ARBA" id="ARBA00023015"/>
    </source>
</evidence>
<gene>
    <name evidence="6" type="ORF">PU560_06955</name>
</gene>
<keyword evidence="2 4" id="KW-0238">DNA-binding</keyword>
<reference evidence="6" key="1">
    <citation type="submission" date="2023-02" db="EMBL/GenBank/DDBJ databases">
        <title>Georgenia sp.10Sc9-8, isolated from a soil sample collected from the Taklamakan desert.</title>
        <authorList>
            <person name="Liu S."/>
        </authorList>
    </citation>
    <scope>NUCLEOTIDE SEQUENCE</scope>
    <source>
        <strain evidence="6">10Sc9-8</strain>
    </source>
</reference>
<dbReference type="InterPro" id="IPR036271">
    <property type="entry name" value="Tet_transcr_reg_TetR-rel_C_sf"/>
</dbReference>
<dbReference type="Gene3D" id="1.10.357.10">
    <property type="entry name" value="Tetracycline Repressor, domain 2"/>
    <property type="match status" value="1"/>
</dbReference>
<sequence>MPTQPDDGRIPYHHGRLRRALIDATVTEVARAGTDRLSLRKLARQAGVSHAAPQHHFGDRTGLLTAVAAEGFRTLTEQYLRPPDGADDSFLTMGTRYVEFAVTHPGYFHVMYRPDLCDGEDPELAEARASAAAVLQEAAQRQVPGRGGEDAAVAAWALMHGLATLWLGGNLERYSQRDPAELARAAGSFLFSAPPAP</sequence>